<evidence type="ECO:0000313" key="2">
    <source>
        <dbReference type="Proteomes" id="UP000631114"/>
    </source>
</evidence>
<gene>
    <name evidence="1" type="ORF">IFM89_036734</name>
</gene>
<comment type="caution">
    <text evidence="1">The sequence shown here is derived from an EMBL/GenBank/DDBJ whole genome shotgun (WGS) entry which is preliminary data.</text>
</comment>
<proteinExistence type="predicted"/>
<dbReference type="AlphaFoldDB" id="A0A835LXI1"/>
<dbReference type="Proteomes" id="UP000631114">
    <property type="component" value="Unassembled WGS sequence"/>
</dbReference>
<name>A0A835LXI1_9MAGN</name>
<organism evidence="1 2">
    <name type="scientific">Coptis chinensis</name>
    <dbReference type="NCBI Taxonomy" id="261450"/>
    <lineage>
        <taxon>Eukaryota</taxon>
        <taxon>Viridiplantae</taxon>
        <taxon>Streptophyta</taxon>
        <taxon>Embryophyta</taxon>
        <taxon>Tracheophyta</taxon>
        <taxon>Spermatophyta</taxon>
        <taxon>Magnoliopsida</taxon>
        <taxon>Ranunculales</taxon>
        <taxon>Ranunculaceae</taxon>
        <taxon>Coptidoideae</taxon>
        <taxon>Coptis</taxon>
    </lineage>
</organism>
<accession>A0A835LXI1</accession>
<dbReference type="EMBL" id="JADFTS010000004">
    <property type="protein sequence ID" value="KAF9611918.1"/>
    <property type="molecule type" value="Genomic_DNA"/>
</dbReference>
<reference evidence="1 2" key="1">
    <citation type="submission" date="2020-10" db="EMBL/GenBank/DDBJ databases">
        <title>The Coptis chinensis genome and diversification of protoberbering-type alkaloids.</title>
        <authorList>
            <person name="Wang B."/>
            <person name="Shu S."/>
            <person name="Song C."/>
            <person name="Liu Y."/>
        </authorList>
    </citation>
    <scope>NUCLEOTIDE SEQUENCE [LARGE SCALE GENOMIC DNA]</scope>
    <source>
        <strain evidence="1">HL-2020</strain>
        <tissue evidence="1">Leaf</tissue>
    </source>
</reference>
<protein>
    <submittedName>
        <fullName evidence="1">Uncharacterized protein</fullName>
    </submittedName>
</protein>
<keyword evidence="2" id="KW-1185">Reference proteome</keyword>
<sequence>MDATLIETFLDAYRQKKKHGRVWDEAVHTSVQLAVLAKTQEQVEKKAYTILMRNPVEKEIFLGKDLEFKQEMVEELRDLIGDI</sequence>
<evidence type="ECO:0000313" key="1">
    <source>
        <dbReference type="EMBL" id="KAF9611918.1"/>
    </source>
</evidence>